<sequence length="65" mass="7529">MAGVIRRDRAVLFEALQEEIQVPAAHHDVRFRILEHAVRIIQFQLTRNPLARIGHDLHQADRALV</sequence>
<protein>
    <submittedName>
        <fullName evidence="1">Uncharacterized protein</fullName>
    </submittedName>
</protein>
<dbReference type="AlphaFoldDB" id="A0A645J2W9"/>
<dbReference type="EMBL" id="VSSQ01129770">
    <property type="protein sequence ID" value="MPN57786.1"/>
    <property type="molecule type" value="Genomic_DNA"/>
</dbReference>
<organism evidence="1">
    <name type="scientific">bioreactor metagenome</name>
    <dbReference type="NCBI Taxonomy" id="1076179"/>
    <lineage>
        <taxon>unclassified sequences</taxon>
        <taxon>metagenomes</taxon>
        <taxon>ecological metagenomes</taxon>
    </lineage>
</organism>
<reference evidence="1" key="1">
    <citation type="submission" date="2019-08" db="EMBL/GenBank/DDBJ databases">
        <authorList>
            <person name="Kucharzyk K."/>
            <person name="Murdoch R.W."/>
            <person name="Higgins S."/>
            <person name="Loffler F."/>
        </authorList>
    </citation>
    <scope>NUCLEOTIDE SEQUENCE</scope>
</reference>
<comment type="caution">
    <text evidence="1">The sequence shown here is derived from an EMBL/GenBank/DDBJ whole genome shotgun (WGS) entry which is preliminary data.</text>
</comment>
<proteinExistence type="predicted"/>
<accession>A0A645J2W9</accession>
<evidence type="ECO:0000313" key="1">
    <source>
        <dbReference type="EMBL" id="MPN57786.1"/>
    </source>
</evidence>
<name>A0A645J2W9_9ZZZZ</name>
<gene>
    <name evidence="1" type="ORF">SDC9_205480</name>
</gene>